<comment type="caution">
    <text evidence="1">The sequence shown here is derived from an EMBL/GenBank/DDBJ whole genome shotgun (WGS) entry which is preliminary data.</text>
</comment>
<protein>
    <submittedName>
        <fullName evidence="1">Uncharacterized protein</fullName>
    </submittedName>
</protein>
<dbReference type="AlphaFoldDB" id="A0A9D1WFU8"/>
<accession>A0A9D1WFU8</accession>
<dbReference type="EMBL" id="DXEV01000163">
    <property type="protein sequence ID" value="HIX57422.1"/>
    <property type="molecule type" value="Genomic_DNA"/>
</dbReference>
<evidence type="ECO:0000313" key="1">
    <source>
        <dbReference type="EMBL" id="HIX57422.1"/>
    </source>
</evidence>
<reference evidence="1" key="1">
    <citation type="journal article" date="2021" name="PeerJ">
        <title>Extensive microbial diversity within the chicken gut microbiome revealed by metagenomics and culture.</title>
        <authorList>
            <person name="Gilroy R."/>
            <person name="Ravi A."/>
            <person name="Getino M."/>
            <person name="Pursley I."/>
            <person name="Horton D.L."/>
            <person name="Alikhan N.F."/>
            <person name="Baker D."/>
            <person name="Gharbi K."/>
            <person name="Hall N."/>
            <person name="Watson M."/>
            <person name="Adriaenssens E.M."/>
            <person name="Foster-Nyarko E."/>
            <person name="Jarju S."/>
            <person name="Secka A."/>
            <person name="Antonio M."/>
            <person name="Oren A."/>
            <person name="Chaudhuri R.R."/>
            <person name="La Ragione R."/>
            <person name="Hildebrand F."/>
            <person name="Pallen M.J."/>
        </authorList>
    </citation>
    <scope>NUCLEOTIDE SEQUENCE</scope>
    <source>
        <strain evidence="1">USASDec5-558</strain>
    </source>
</reference>
<proteinExistence type="predicted"/>
<reference evidence="1" key="2">
    <citation type="submission" date="2021-04" db="EMBL/GenBank/DDBJ databases">
        <authorList>
            <person name="Gilroy R."/>
        </authorList>
    </citation>
    <scope>NUCLEOTIDE SEQUENCE</scope>
    <source>
        <strain evidence="1">USASDec5-558</strain>
    </source>
</reference>
<dbReference type="Proteomes" id="UP000886829">
    <property type="component" value="Unassembled WGS sequence"/>
</dbReference>
<sequence length="50" mass="5555">MLEETIGNYIVDGIATDQASAAPATDYRTTTVYCIMLLAREINVERLKGY</sequence>
<name>A0A9D1WFU8_9GAMM</name>
<organism evidence="1 2">
    <name type="scientific">Candidatus Anaerobiospirillum pullistercoris</name>
    <dbReference type="NCBI Taxonomy" id="2838452"/>
    <lineage>
        <taxon>Bacteria</taxon>
        <taxon>Pseudomonadati</taxon>
        <taxon>Pseudomonadota</taxon>
        <taxon>Gammaproteobacteria</taxon>
        <taxon>Aeromonadales</taxon>
        <taxon>Succinivibrionaceae</taxon>
        <taxon>Anaerobiospirillum</taxon>
    </lineage>
</organism>
<evidence type="ECO:0000313" key="2">
    <source>
        <dbReference type="Proteomes" id="UP000886829"/>
    </source>
</evidence>
<gene>
    <name evidence="1" type="ORF">H9850_08135</name>
</gene>